<proteinExistence type="predicted"/>
<reference evidence="1 2" key="1">
    <citation type="submission" date="2014-06" db="EMBL/GenBank/DDBJ databases">
        <title>Draft genome sequence of the putrescine producing strain Lactococcus lactis subsp cremoris GE214.</title>
        <authorList>
            <person name="Ladero V."/>
            <person name="Linares D.M."/>
            <person name="del Rio B."/>
            <person name="Mayo B."/>
            <person name="Martin M.C."/>
            <person name="Fernandez M."/>
            <person name="Alvarez M.A."/>
        </authorList>
    </citation>
    <scope>NUCLEOTIDE SEQUENCE [LARGE SCALE GENOMIC DNA]</scope>
    <source>
        <strain evidence="1 2">GE214</strain>
    </source>
</reference>
<dbReference type="EMBL" id="AZSI01000056">
    <property type="protein sequence ID" value="KEY62175.1"/>
    <property type="molecule type" value="Genomic_DNA"/>
</dbReference>
<dbReference type="Proteomes" id="UP000028401">
    <property type="component" value="Unassembled WGS sequence"/>
</dbReference>
<name>A0A084AA46_LACLC</name>
<protein>
    <submittedName>
        <fullName evidence="1">Putative phage related protein</fullName>
    </submittedName>
</protein>
<organism evidence="1 2">
    <name type="scientific">Lactococcus cremoris subsp. cremoris GE214</name>
    <dbReference type="NCBI Taxonomy" id="1415168"/>
    <lineage>
        <taxon>Bacteria</taxon>
        <taxon>Bacillati</taxon>
        <taxon>Bacillota</taxon>
        <taxon>Bacilli</taxon>
        <taxon>Lactobacillales</taxon>
        <taxon>Streptococcaceae</taxon>
        <taxon>Lactococcus</taxon>
        <taxon>Lactococcus cremoris subsp. cremoris</taxon>
    </lineage>
</organism>
<sequence length="103" mass="12070">MRYLEEVTFIKESPDSHYDPELGDYIKAEPIKAVFSANITDVGTDRSAKVFGDVKEGAKIMRMMPLFDMPEYDYVEFEGKKWYLLTYRNPSERNTFILREGVK</sequence>
<dbReference type="PATRIC" id="fig|1415168.3.peg.1750"/>
<comment type="caution">
    <text evidence="1">The sequence shown here is derived from an EMBL/GenBank/DDBJ whole genome shotgun (WGS) entry which is preliminary data.</text>
</comment>
<dbReference type="AlphaFoldDB" id="A0A084AA46"/>
<dbReference type="RefSeq" id="WP_042748439.1">
    <property type="nucleotide sequence ID" value="NZ_AZSI01000056.1"/>
</dbReference>
<accession>A0A084AA46</accession>
<gene>
    <name evidence="1" type="ORF">U725_01683</name>
</gene>
<evidence type="ECO:0000313" key="2">
    <source>
        <dbReference type="Proteomes" id="UP000028401"/>
    </source>
</evidence>
<evidence type="ECO:0000313" key="1">
    <source>
        <dbReference type="EMBL" id="KEY62175.1"/>
    </source>
</evidence>